<gene>
    <name evidence="2" type="ORF">GCM10009864_63170</name>
</gene>
<sequence length="217" mass="22166">MTEKAAPPTPSTPPVDFAAQAREVARLAAGTADAQLAAPTPCPAFAVRHLLGHLVGLTVAFRDAARKDLGPTTDTPPDTERPDVTPGWRAELARNLDELAAAWRVPAAWEGETQVGGVTLPGAAAGRFALNELVLHGWDLARATGQEYAPDGASLAVAHGLLATVGDEARDGSLFGPAVPVAPDAPLLDRVVALGGRTPDWTAATTAAAAPADGDAR</sequence>
<dbReference type="NCBIfam" id="TIGR03083">
    <property type="entry name" value="maleylpyruvate isomerase family mycothiol-dependent enzyme"/>
    <property type="match status" value="1"/>
</dbReference>
<dbReference type="InterPro" id="IPR024344">
    <property type="entry name" value="MDMPI_metal-binding"/>
</dbReference>
<dbReference type="InterPro" id="IPR017520">
    <property type="entry name" value="CHP03086"/>
</dbReference>
<evidence type="ECO:0000313" key="2">
    <source>
        <dbReference type="EMBL" id="GAA2681871.1"/>
    </source>
</evidence>
<dbReference type="EMBL" id="BAAARK010000028">
    <property type="protein sequence ID" value="GAA2681871.1"/>
    <property type="molecule type" value="Genomic_DNA"/>
</dbReference>
<dbReference type="InterPro" id="IPR017517">
    <property type="entry name" value="Maleyloyr_isom"/>
</dbReference>
<dbReference type="Gene3D" id="1.20.120.450">
    <property type="entry name" value="dinb family like domain"/>
    <property type="match status" value="1"/>
</dbReference>
<dbReference type="RefSeq" id="WP_344582299.1">
    <property type="nucleotide sequence ID" value="NZ_BAAARK010000028.1"/>
</dbReference>
<name>A0ABP6F3B7_9ACTN</name>
<reference evidence="3" key="1">
    <citation type="journal article" date="2019" name="Int. J. Syst. Evol. Microbiol.">
        <title>The Global Catalogue of Microorganisms (GCM) 10K type strain sequencing project: providing services to taxonomists for standard genome sequencing and annotation.</title>
        <authorList>
            <consortium name="The Broad Institute Genomics Platform"/>
            <consortium name="The Broad Institute Genome Sequencing Center for Infectious Disease"/>
            <person name="Wu L."/>
            <person name="Ma J."/>
        </authorList>
    </citation>
    <scope>NUCLEOTIDE SEQUENCE [LARGE SCALE GENOMIC DNA]</scope>
    <source>
        <strain evidence="3">JCM 16374</strain>
    </source>
</reference>
<comment type="caution">
    <text evidence="2">The sequence shown here is derived from an EMBL/GenBank/DDBJ whole genome shotgun (WGS) entry which is preliminary data.</text>
</comment>
<dbReference type="SUPFAM" id="SSF109854">
    <property type="entry name" value="DinB/YfiT-like putative metalloenzymes"/>
    <property type="match status" value="1"/>
</dbReference>
<proteinExistence type="predicted"/>
<protein>
    <submittedName>
        <fullName evidence="2">TIGR03086 family metal-binding protein</fullName>
    </submittedName>
</protein>
<keyword evidence="3" id="KW-1185">Reference proteome</keyword>
<dbReference type="InterPro" id="IPR034660">
    <property type="entry name" value="DinB/YfiT-like"/>
</dbReference>
<accession>A0ABP6F3B7</accession>
<dbReference type="NCBIfam" id="TIGR03086">
    <property type="entry name" value="TIGR03086 family metal-binding protein"/>
    <property type="match status" value="1"/>
</dbReference>
<evidence type="ECO:0000313" key="3">
    <source>
        <dbReference type="Proteomes" id="UP001500994"/>
    </source>
</evidence>
<dbReference type="Pfam" id="PF11716">
    <property type="entry name" value="MDMPI_N"/>
    <property type="match status" value="1"/>
</dbReference>
<organism evidence="2 3">
    <name type="scientific">Streptomyces lunalinharesii</name>
    <dbReference type="NCBI Taxonomy" id="333384"/>
    <lineage>
        <taxon>Bacteria</taxon>
        <taxon>Bacillati</taxon>
        <taxon>Actinomycetota</taxon>
        <taxon>Actinomycetes</taxon>
        <taxon>Kitasatosporales</taxon>
        <taxon>Streptomycetaceae</taxon>
        <taxon>Streptomyces</taxon>
    </lineage>
</organism>
<evidence type="ECO:0000259" key="1">
    <source>
        <dbReference type="Pfam" id="PF11716"/>
    </source>
</evidence>
<feature type="domain" description="Mycothiol-dependent maleylpyruvate isomerase metal-binding" evidence="1">
    <location>
        <begin position="17"/>
        <end position="141"/>
    </location>
</feature>
<dbReference type="Proteomes" id="UP001500994">
    <property type="component" value="Unassembled WGS sequence"/>
</dbReference>